<dbReference type="SUPFAM" id="SSF46785">
    <property type="entry name" value="Winged helix' DNA-binding domain"/>
    <property type="match status" value="1"/>
</dbReference>
<keyword evidence="2" id="KW-0678">Repressor</keyword>
<evidence type="ECO:0000256" key="4">
    <source>
        <dbReference type="ARBA" id="ARBA00022763"/>
    </source>
</evidence>
<dbReference type="AlphaFoldDB" id="A0A938X675"/>
<evidence type="ECO:0000256" key="6">
    <source>
        <dbReference type="ARBA" id="ARBA00022813"/>
    </source>
</evidence>
<evidence type="ECO:0000256" key="12">
    <source>
        <dbReference type="RuleBase" id="RU003991"/>
    </source>
</evidence>
<dbReference type="PANTHER" id="PTHR33516:SF2">
    <property type="entry name" value="LEXA REPRESSOR-RELATED"/>
    <property type="match status" value="1"/>
</dbReference>
<keyword evidence="4" id="KW-0227">DNA damage</keyword>
<reference evidence="15" key="2">
    <citation type="journal article" date="2021" name="Sci. Rep.">
        <title>The distribution of antibiotic resistance genes in chicken gut microbiota commensals.</title>
        <authorList>
            <person name="Juricova H."/>
            <person name="Matiasovicova J."/>
            <person name="Kubasova T."/>
            <person name="Cejkova D."/>
            <person name="Rychlik I."/>
        </authorList>
    </citation>
    <scope>NUCLEOTIDE SEQUENCE</scope>
    <source>
        <strain evidence="15">An559</strain>
    </source>
</reference>
<dbReference type="InterPro" id="IPR015927">
    <property type="entry name" value="Peptidase_S24_S26A/B/C"/>
</dbReference>
<dbReference type="InterPro" id="IPR036286">
    <property type="entry name" value="LexA/Signal_pep-like_sf"/>
</dbReference>
<keyword evidence="7" id="KW-0805">Transcription regulation</keyword>
<dbReference type="InterPro" id="IPR006200">
    <property type="entry name" value="LexA"/>
</dbReference>
<dbReference type="InterPro" id="IPR036390">
    <property type="entry name" value="WH_DNA-bd_sf"/>
</dbReference>
<dbReference type="InterPro" id="IPR039418">
    <property type="entry name" value="LexA-like"/>
</dbReference>
<dbReference type="InterPro" id="IPR036388">
    <property type="entry name" value="WH-like_DNA-bd_sf"/>
</dbReference>
<keyword evidence="3" id="KW-0235">DNA replication</keyword>
<dbReference type="NCBIfam" id="TIGR00498">
    <property type="entry name" value="lexA"/>
    <property type="match status" value="1"/>
</dbReference>
<dbReference type="PRINTS" id="PR00726">
    <property type="entry name" value="LEXASERPTASE"/>
</dbReference>
<evidence type="ECO:0000256" key="3">
    <source>
        <dbReference type="ARBA" id="ARBA00022705"/>
    </source>
</evidence>
<evidence type="ECO:0000256" key="11">
    <source>
        <dbReference type="ARBA" id="ARBA00023236"/>
    </source>
</evidence>
<evidence type="ECO:0000256" key="5">
    <source>
        <dbReference type="ARBA" id="ARBA00022801"/>
    </source>
</evidence>
<evidence type="ECO:0000313" key="16">
    <source>
        <dbReference type="Proteomes" id="UP000774750"/>
    </source>
</evidence>
<dbReference type="CDD" id="cd00090">
    <property type="entry name" value="HTH_ARSR"/>
    <property type="match status" value="1"/>
</dbReference>
<dbReference type="PANTHER" id="PTHR33516">
    <property type="entry name" value="LEXA REPRESSOR"/>
    <property type="match status" value="1"/>
</dbReference>
<dbReference type="RefSeq" id="WP_204445766.1">
    <property type="nucleotide sequence ID" value="NZ_JACJKY010000007.1"/>
</dbReference>
<feature type="domain" description="LexA repressor DNA-binding" evidence="14">
    <location>
        <begin position="7"/>
        <end position="60"/>
    </location>
</feature>
<dbReference type="CDD" id="cd06529">
    <property type="entry name" value="S24_LexA-like"/>
    <property type="match status" value="1"/>
</dbReference>
<dbReference type="Pfam" id="PF00717">
    <property type="entry name" value="Peptidase_S24"/>
    <property type="match status" value="1"/>
</dbReference>
<dbReference type="GO" id="GO:0006281">
    <property type="term" value="P:DNA repair"/>
    <property type="evidence" value="ECO:0007669"/>
    <property type="project" value="UniProtKB-KW"/>
</dbReference>
<keyword evidence="6 12" id="KW-0068">Autocatalytic cleavage</keyword>
<keyword evidence="10" id="KW-0234">DNA repair</keyword>
<keyword evidence="11" id="KW-0742">SOS response</keyword>
<evidence type="ECO:0000259" key="13">
    <source>
        <dbReference type="Pfam" id="PF00717"/>
    </source>
</evidence>
<dbReference type="InterPro" id="IPR006197">
    <property type="entry name" value="Peptidase_S24_LexA"/>
</dbReference>
<dbReference type="SUPFAM" id="SSF51306">
    <property type="entry name" value="LexA/Signal peptidase"/>
    <property type="match status" value="1"/>
</dbReference>
<evidence type="ECO:0000256" key="1">
    <source>
        <dbReference type="ARBA" id="ARBA00007484"/>
    </source>
</evidence>
<keyword evidence="16" id="KW-1185">Reference proteome</keyword>
<evidence type="ECO:0000256" key="9">
    <source>
        <dbReference type="ARBA" id="ARBA00023163"/>
    </source>
</evidence>
<dbReference type="GO" id="GO:0003700">
    <property type="term" value="F:DNA-binding transcription factor activity"/>
    <property type="evidence" value="ECO:0007669"/>
    <property type="project" value="InterPro"/>
</dbReference>
<dbReference type="GO" id="GO:0006260">
    <property type="term" value="P:DNA replication"/>
    <property type="evidence" value="ECO:0007669"/>
    <property type="project" value="UniProtKB-KW"/>
</dbReference>
<dbReference type="Pfam" id="PF01726">
    <property type="entry name" value="LexA_DNA_bind"/>
    <property type="match status" value="1"/>
</dbReference>
<sequence>MKEICQKIYALIKSEAGSAGTLSVRDICTRLQIKSTSTVHRYLNELEEMGLICRTNDKHRYITLPSAPTCQVPVIGTITAGQPITAIEEIEGYIPLADFHGDSSDLFALNVHGDSMIEAGILDGDIVILRQTPVAENGQIVAAMMDGEATLKRFYKEDGHFRLQPENSAMEPFIVDEVVVLGTLVALYRRYD</sequence>
<dbReference type="FunFam" id="2.10.109.10:FF:000001">
    <property type="entry name" value="LexA repressor"/>
    <property type="match status" value="1"/>
</dbReference>
<dbReference type="Proteomes" id="UP000774750">
    <property type="component" value="Unassembled WGS sequence"/>
</dbReference>
<dbReference type="GO" id="GO:0045892">
    <property type="term" value="P:negative regulation of DNA-templated transcription"/>
    <property type="evidence" value="ECO:0007669"/>
    <property type="project" value="InterPro"/>
</dbReference>
<comment type="similarity">
    <text evidence="1 12">Belongs to the peptidase S24 family.</text>
</comment>
<dbReference type="EMBL" id="JACJKY010000007">
    <property type="protein sequence ID" value="MBM6920658.1"/>
    <property type="molecule type" value="Genomic_DNA"/>
</dbReference>
<evidence type="ECO:0000313" key="15">
    <source>
        <dbReference type="EMBL" id="MBM6920658.1"/>
    </source>
</evidence>
<dbReference type="GO" id="GO:0004252">
    <property type="term" value="F:serine-type endopeptidase activity"/>
    <property type="evidence" value="ECO:0007669"/>
    <property type="project" value="UniProtKB-EC"/>
</dbReference>
<reference evidence="15" key="1">
    <citation type="submission" date="2020-08" db="EMBL/GenBank/DDBJ databases">
        <authorList>
            <person name="Cejkova D."/>
            <person name="Kubasova T."/>
            <person name="Jahodarova E."/>
            <person name="Rychlik I."/>
        </authorList>
    </citation>
    <scope>NUCLEOTIDE SEQUENCE</scope>
    <source>
        <strain evidence="15">An559</strain>
    </source>
</reference>
<keyword evidence="8" id="KW-0238">DNA-binding</keyword>
<dbReference type="Gene3D" id="2.10.109.10">
    <property type="entry name" value="Umud Fragment, subunit A"/>
    <property type="match status" value="1"/>
</dbReference>
<dbReference type="GO" id="GO:0003677">
    <property type="term" value="F:DNA binding"/>
    <property type="evidence" value="ECO:0007669"/>
    <property type="project" value="UniProtKB-KW"/>
</dbReference>
<gene>
    <name evidence="15" type="primary">lexA</name>
    <name evidence="15" type="ORF">H6A12_05750</name>
</gene>
<evidence type="ECO:0000256" key="10">
    <source>
        <dbReference type="ARBA" id="ARBA00023204"/>
    </source>
</evidence>
<evidence type="ECO:0000256" key="7">
    <source>
        <dbReference type="ARBA" id="ARBA00023015"/>
    </source>
</evidence>
<organism evidence="15 16">
    <name type="scientific">Merdimmobilis hominis</name>
    <dbReference type="NCBI Taxonomy" id="2897707"/>
    <lineage>
        <taxon>Bacteria</taxon>
        <taxon>Bacillati</taxon>
        <taxon>Bacillota</taxon>
        <taxon>Clostridia</taxon>
        <taxon>Eubacteriales</taxon>
        <taxon>Oscillospiraceae</taxon>
        <taxon>Merdimmobilis</taxon>
    </lineage>
</organism>
<dbReference type="InterPro" id="IPR006199">
    <property type="entry name" value="LexA_DNA-bd_dom"/>
</dbReference>
<name>A0A938X675_9FIRM</name>
<evidence type="ECO:0000256" key="2">
    <source>
        <dbReference type="ARBA" id="ARBA00022491"/>
    </source>
</evidence>
<evidence type="ECO:0000259" key="14">
    <source>
        <dbReference type="Pfam" id="PF01726"/>
    </source>
</evidence>
<dbReference type="InterPro" id="IPR050077">
    <property type="entry name" value="LexA_repressor"/>
</dbReference>
<feature type="domain" description="Peptidase S24/S26A/S26B/S26C" evidence="13">
    <location>
        <begin position="73"/>
        <end position="184"/>
    </location>
</feature>
<accession>A0A938X675</accession>
<protein>
    <submittedName>
        <fullName evidence="15">Transcriptional repressor LexA</fullName>
        <ecNumber evidence="15">3.4.21.88</ecNumber>
    </submittedName>
</protein>
<comment type="caution">
    <text evidence="15">The sequence shown here is derived from an EMBL/GenBank/DDBJ whole genome shotgun (WGS) entry which is preliminary data.</text>
</comment>
<dbReference type="GO" id="GO:0009432">
    <property type="term" value="P:SOS response"/>
    <property type="evidence" value="ECO:0007669"/>
    <property type="project" value="UniProtKB-KW"/>
</dbReference>
<dbReference type="Gene3D" id="1.10.10.10">
    <property type="entry name" value="Winged helix-like DNA-binding domain superfamily/Winged helix DNA-binding domain"/>
    <property type="match status" value="1"/>
</dbReference>
<keyword evidence="9" id="KW-0804">Transcription</keyword>
<evidence type="ECO:0000256" key="8">
    <source>
        <dbReference type="ARBA" id="ARBA00023125"/>
    </source>
</evidence>
<dbReference type="InterPro" id="IPR011991">
    <property type="entry name" value="ArsR-like_HTH"/>
</dbReference>
<keyword evidence="5 12" id="KW-0378">Hydrolase</keyword>
<dbReference type="EC" id="3.4.21.88" evidence="15"/>
<proteinExistence type="inferred from homology"/>